<feature type="region of interest" description="Disordered" evidence="7">
    <location>
        <begin position="181"/>
        <end position="203"/>
    </location>
</feature>
<dbReference type="InterPro" id="IPR001138">
    <property type="entry name" value="Zn2Cys6_DnaBD"/>
</dbReference>
<dbReference type="SMART" id="SM00066">
    <property type="entry name" value="GAL4"/>
    <property type="match status" value="1"/>
</dbReference>
<gene>
    <name evidence="9" type="ORF">P168DRAFT_299930</name>
</gene>
<evidence type="ECO:0000256" key="6">
    <source>
        <dbReference type="SAM" id="Coils"/>
    </source>
</evidence>
<dbReference type="VEuPathDB" id="FungiDB:P168DRAFT_299930"/>
<evidence type="ECO:0000256" key="3">
    <source>
        <dbReference type="ARBA" id="ARBA00023125"/>
    </source>
</evidence>
<protein>
    <submittedName>
        <fullName evidence="9">Fungal-specific transcription factor</fullName>
    </submittedName>
</protein>
<dbReference type="CDD" id="cd00067">
    <property type="entry name" value="GAL4"/>
    <property type="match status" value="1"/>
</dbReference>
<accession>A0A2I1CSE2</accession>
<dbReference type="Gene3D" id="4.10.240.10">
    <property type="entry name" value="Zn(2)-C6 fungal-type DNA-binding domain"/>
    <property type="match status" value="1"/>
</dbReference>
<comment type="caution">
    <text evidence="9">The sequence shown here is derived from an EMBL/GenBank/DDBJ whole genome shotgun (WGS) entry which is preliminary data.</text>
</comment>
<dbReference type="GeneID" id="36545898"/>
<dbReference type="GO" id="GO:0009893">
    <property type="term" value="P:positive regulation of metabolic process"/>
    <property type="evidence" value="ECO:0007669"/>
    <property type="project" value="UniProtKB-ARBA"/>
</dbReference>
<feature type="region of interest" description="Disordered" evidence="7">
    <location>
        <begin position="238"/>
        <end position="279"/>
    </location>
</feature>
<feature type="region of interest" description="Disordered" evidence="7">
    <location>
        <begin position="1"/>
        <end position="33"/>
    </location>
</feature>
<dbReference type="PROSITE" id="PS50048">
    <property type="entry name" value="ZN2_CY6_FUNGAL_2"/>
    <property type="match status" value="1"/>
</dbReference>
<evidence type="ECO:0000313" key="9">
    <source>
        <dbReference type="EMBL" id="PKY00539.1"/>
    </source>
</evidence>
<dbReference type="InterPro" id="IPR007219">
    <property type="entry name" value="XnlR_reg_dom"/>
</dbReference>
<evidence type="ECO:0000256" key="7">
    <source>
        <dbReference type="SAM" id="MobiDB-lite"/>
    </source>
</evidence>
<reference evidence="9" key="1">
    <citation type="submission" date="2016-12" db="EMBL/GenBank/DDBJ databases">
        <title>The genomes of Aspergillus section Nigri reveals drivers in fungal speciation.</title>
        <authorList>
            <consortium name="DOE Joint Genome Institute"/>
            <person name="Vesth T.C."/>
            <person name="Nybo J."/>
            <person name="Theobald S."/>
            <person name="Brandl J."/>
            <person name="Frisvad J.C."/>
            <person name="Nielsen K.F."/>
            <person name="Lyhne E.K."/>
            <person name="Kogle M.E."/>
            <person name="Kuo A."/>
            <person name="Riley R."/>
            <person name="Clum A."/>
            <person name="Nolan M."/>
            <person name="Lipzen A."/>
            <person name="Salamov A."/>
            <person name="Henrissat B."/>
            <person name="Wiebenga A."/>
            <person name="De vries R.P."/>
            <person name="Grigoriev I.V."/>
            <person name="Mortensen U.H."/>
            <person name="Andersen M.R."/>
            <person name="Baker S.E."/>
        </authorList>
    </citation>
    <scope>NUCLEOTIDE SEQUENCE</scope>
    <source>
        <strain evidence="9">IBT 28561</strain>
    </source>
</reference>
<dbReference type="InterPro" id="IPR053230">
    <property type="entry name" value="Trans_reg_galc"/>
</dbReference>
<dbReference type="RefSeq" id="XP_024689133.1">
    <property type="nucleotide sequence ID" value="XM_024838374.1"/>
</dbReference>
<evidence type="ECO:0000256" key="1">
    <source>
        <dbReference type="ARBA" id="ARBA00022723"/>
    </source>
</evidence>
<evidence type="ECO:0000313" key="10">
    <source>
        <dbReference type="Proteomes" id="UP000234254"/>
    </source>
</evidence>
<keyword evidence="4" id="KW-0804">Transcription</keyword>
<keyword evidence="3" id="KW-0238">DNA-binding</keyword>
<dbReference type="OrthoDB" id="5296287at2759"/>
<dbReference type="CDD" id="cd12148">
    <property type="entry name" value="fungal_TF_MHR"/>
    <property type="match status" value="1"/>
</dbReference>
<sequence>MDHNPPSPYLVNVPRDDPFGGTDPNVASPWRAGMSPGSWAPPSVGPEFTPYAMPPPQFYEPSMLHAAPPTPSYDFPMSAPPPKVPIPRASAYSTHSQRRRSARACEPCRQRKIKCDGTRPSCKQCVENQVKCFYLDVKRVREQKELGALAKKVERYERLLEELESDVDDANARRIRRALSADPVSVDDPTSESEKSDSSIGSLDDIDLVDEDLNRSEKTIAMGFFGKNSEVSWMQKLEDEASRRSQDATPYNAHPDQQAPGSPHEHTHPHHKPGPSIATMSYHLDDLSIPFLDHVDPHALPPKPLADRLFAAYIDSVHPGFNVIRKSTFLAQYRQFYRRPSNPPRRWLAILNMIFAIGCRYCCFTDSAEDPDCDDLVYLTRARKLSLGQNVLFEHADLQQIQVEFLAAFYLVVMGQVNRAFKFSSVAFRSALSLGINLRFVDDRTHHAAKEARSRLWWSIYLLEHLLTTMTGRVSCVGEDLSATPLPIPFEEEDFGRADVQRLFHHPEERAHRLKLTLLQSDGEAKVSAEWLAQCDPSASLFFHCTVDLATITQAIVTKIYSIHGLRERSSKVERRIRRYSHTLDLWLAKLPPAYRFDPVPPSSESATTHPTVGHTSANERERVSLAINFYSSRLTLCRPCLTHTTWRPGPQDSGIEPPGRLPSRAQLRYGLARTCLQSACSLISILPDTPDMEWLARTTPWWSILHFVMQAITALLLGLSCWPSHRDELSIPSLTKHTKKAFIWLHEMGRTTAAARRAFLLCDSFLRRIAPSMGLDVGDWPGAESLPVQPIGGGGGGGGG</sequence>
<dbReference type="EMBL" id="MSFM01000014">
    <property type="protein sequence ID" value="PKY00539.1"/>
    <property type="molecule type" value="Genomic_DNA"/>
</dbReference>
<evidence type="ECO:0000256" key="2">
    <source>
        <dbReference type="ARBA" id="ARBA00023015"/>
    </source>
</evidence>
<dbReference type="PANTHER" id="PTHR47654">
    <property type="entry name" value="ZN(II)2CYS6 TRANSCRIPTION FACTOR (EUROFUNG)-RELATED"/>
    <property type="match status" value="1"/>
</dbReference>
<dbReference type="PANTHER" id="PTHR47654:SF4">
    <property type="entry name" value="ZN(II)2CYS6 TRANSCRIPTION FACTOR (EUROFUNG)"/>
    <property type="match status" value="1"/>
</dbReference>
<dbReference type="GO" id="GO:0006351">
    <property type="term" value="P:DNA-templated transcription"/>
    <property type="evidence" value="ECO:0007669"/>
    <property type="project" value="InterPro"/>
</dbReference>
<feature type="coiled-coil region" evidence="6">
    <location>
        <begin position="139"/>
        <end position="173"/>
    </location>
</feature>
<keyword evidence="10" id="KW-1185">Reference proteome</keyword>
<keyword evidence="1" id="KW-0479">Metal-binding</keyword>
<keyword evidence="2" id="KW-0805">Transcription regulation</keyword>
<evidence type="ECO:0000259" key="8">
    <source>
        <dbReference type="PROSITE" id="PS50048"/>
    </source>
</evidence>
<dbReference type="GO" id="GO:0008270">
    <property type="term" value="F:zinc ion binding"/>
    <property type="evidence" value="ECO:0007669"/>
    <property type="project" value="InterPro"/>
</dbReference>
<proteinExistence type="predicted"/>
<dbReference type="AlphaFoldDB" id="A0A2I1CSE2"/>
<dbReference type="Pfam" id="PF04082">
    <property type="entry name" value="Fungal_trans"/>
    <property type="match status" value="1"/>
</dbReference>
<dbReference type="GO" id="GO:0000981">
    <property type="term" value="F:DNA-binding transcription factor activity, RNA polymerase II-specific"/>
    <property type="evidence" value="ECO:0007669"/>
    <property type="project" value="InterPro"/>
</dbReference>
<dbReference type="GO" id="GO:0003677">
    <property type="term" value="F:DNA binding"/>
    <property type="evidence" value="ECO:0007669"/>
    <property type="project" value="UniProtKB-KW"/>
</dbReference>
<dbReference type="PRINTS" id="PR00755">
    <property type="entry name" value="AFLATOXINBRP"/>
</dbReference>
<keyword evidence="5" id="KW-0539">Nucleus</keyword>
<evidence type="ECO:0000256" key="5">
    <source>
        <dbReference type="ARBA" id="ARBA00023242"/>
    </source>
</evidence>
<dbReference type="SMART" id="SM00906">
    <property type="entry name" value="Fungal_trans"/>
    <property type="match status" value="1"/>
</dbReference>
<evidence type="ECO:0000256" key="4">
    <source>
        <dbReference type="ARBA" id="ARBA00023163"/>
    </source>
</evidence>
<dbReference type="SUPFAM" id="SSF57701">
    <property type="entry name" value="Zn2/Cys6 DNA-binding domain"/>
    <property type="match status" value="1"/>
</dbReference>
<dbReference type="Proteomes" id="UP000234254">
    <property type="component" value="Unassembled WGS sequence"/>
</dbReference>
<feature type="domain" description="Zn(2)-C6 fungal-type" evidence="8">
    <location>
        <begin position="104"/>
        <end position="134"/>
    </location>
</feature>
<name>A0A2I1CSE2_ASPC2</name>
<organism evidence="9 10">
    <name type="scientific">Aspergillus campestris (strain IBT 28561)</name>
    <dbReference type="NCBI Taxonomy" id="1392248"/>
    <lineage>
        <taxon>Eukaryota</taxon>
        <taxon>Fungi</taxon>
        <taxon>Dikarya</taxon>
        <taxon>Ascomycota</taxon>
        <taxon>Pezizomycotina</taxon>
        <taxon>Eurotiomycetes</taxon>
        <taxon>Eurotiomycetidae</taxon>
        <taxon>Eurotiales</taxon>
        <taxon>Aspergillaceae</taxon>
        <taxon>Aspergillus</taxon>
        <taxon>Aspergillus subgen. Circumdati</taxon>
    </lineage>
</organism>
<keyword evidence="6" id="KW-0175">Coiled coil</keyword>
<dbReference type="PROSITE" id="PS00463">
    <property type="entry name" value="ZN2_CY6_FUNGAL_1"/>
    <property type="match status" value="1"/>
</dbReference>
<dbReference type="InterPro" id="IPR036864">
    <property type="entry name" value="Zn2-C6_fun-type_DNA-bd_sf"/>
</dbReference>
<dbReference type="Pfam" id="PF00172">
    <property type="entry name" value="Zn_clus"/>
    <property type="match status" value="1"/>
</dbReference>